<reference evidence="3 4" key="1">
    <citation type="submission" date="2019-12" db="EMBL/GenBank/DDBJ databases">
        <title>Rhizobium genotypes associated with high levels of biological nitrogen fixation by grain legumes in a temperate-maritime cropping system.</title>
        <authorList>
            <person name="Maluk M."/>
            <person name="Francesc Ferrando Molina F."/>
            <person name="Lopez Del Egido L."/>
            <person name="Lafos M."/>
            <person name="Langarica-Fuentes A."/>
            <person name="Gebre Yohannes G."/>
            <person name="Young M.W."/>
            <person name="Martin P."/>
            <person name="Gantlett R."/>
            <person name="Kenicer G."/>
            <person name="Hawes C."/>
            <person name="Begg G.S."/>
            <person name="Quilliam R.S."/>
            <person name="Squire G.R."/>
            <person name="Poole P.S."/>
            <person name="Young P.W."/>
            <person name="Iannetta P.M."/>
            <person name="James E.K."/>
        </authorList>
    </citation>
    <scope>NUCLEOTIDE SEQUENCE [LARGE SCALE GENOMIC DNA]</scope>
    <source>
        <strain evidence="3 4">JHI366</strain>
    </source>
</reference>
<feature type="chain" id="PRO_5029738097" evidence="2">
    <location>
        <begin position="26"/>
        <end position="170"/>
    </location>
</feature>
<dbReference type="EMBL" id="WUFT01000007">
    <property type="protein sequence ID" value="NEJ71454.1"/>
    <property type="molecule type" value="Genomic_DNA"/>
</dbReference>
<name>A0A7K3UDQ7_9HYPH</name>
<dbReference type="Proteomes" id="UP000471753">
    <property type="component" value="Unassembled WGS sequence"/>
</dbReference>
<proteinExistence type="predicted"/>
<feature type="signal peptide" evidence="2">
    <location>
        <begin position="1"/>
        <end position="25"/>
    </location>
</feature>
<keyword evidence="2" id="KW-0732">Signal</keyword>
<dbReference type="Gene3D" id="2.60.120.380">
    <property type="match status" value="1"/>
</dbReference>
<evidence type="ECO:0000256" key="1">
    <source>
        <dbReference type="SAM" id="MobiDB-lite"/>
    </source>
</evidence>
<accession>A0A7K3UDQ7</accession>
<evidence type="ECO:0000313" key="3">
    <source>
        <dbReference type="EMBL" id="NEJ71454.1"/>
    </source>
</evidence>
<dbReference type="RefSeq" id="WP_164010020.1">
    <property type="nucleotide sequence ID" value="NZ_WUFT01000007.1"/>
</dbReference>
<dbReference type="AlphaFoldDB" id="A0A7K3UDQ7"/>
<protein>
    <submittedName>
        <fullName evidence="3">Uncharacterized protein</fullName>
    </submittedName>
</protein>
<gene>
    <name evidence="3" type="ORF">GR197_13020</name>
</gene>
<evidence type="ECO:0000313" key="4">
    <source>
        <dbReference type="Proteomes" id="UP000471753"/>
    </source>
</evidence>
<comment type="caution">
    <text evidence="3">The sequence shown here is derived from an EMBL/GenBank/DDBJ whole genome shotgun (WGS) entry which is preliminary data.</text>
</comment>
<sequence>MKEDASVRTLIAAAALFFLPVSAMAQTPQLDPGEKLEKLQFPAVTMQLKGWTKFGNSHVYTLPVRTGQHLKIDFATKSKFAYLAIFDLSKPDDEAFFGTDEDGLSFETTVKENTTWLLRPYYSKVSPRRGLGAPFSILIEPLATAPKQPQPPAEPERPSLFPKAPAAKPQ</sequence>
<evidence type="ECO:0000256" key="2">
    <source>
        <dbReference type="SAM" id="SignalP"/>
    </source>
</evidence>
<organism evidence="3 4">
    <name type="scientific">Rhizobium phaseoli</name>
    <dbReference type="NCBI Taxonomy" id="396"/>
    <lineage>
        <taxon>Bacteria</taxon>
        <taxon>Pseudomonadati</taxon>
        <taxon>Pseudomonadota</taxon>
        <taxon>Alphaproteobacteria</taxon>
        <taxon>Hyphomicrobiales</taxon>
        <taxon>Rhizobiaceae</taxon>
        <taxon>Rhizobium/Agrobacterium group</taxon>
        <taxon>Rhizobium</taxon>
    </lineage>
</organism>
<feature type="region of interest" description="Disordered" evidence="1">
    <location>
        <begin position="142"/>
        <end position="170"/>
    </location>
</feature>